<evidence type="ECO:0000256" key="10">
    <source>
        <dbReference type="PIRSR" id="PIRSR610347-2"/>
    </source>
</evidence>
<dbReference type="PANTHER" id="PTHR12415">
    <property type="entry name" value="TYROSYL-DNA PHOSPHODIESTERASE 1"/>
    <property type="match status" value="1"/>
</dbReference>
<evidence type="ECO:0000256" key="5">
    <source>
        <dbReference type="ARBA" id="ARBA00022801"/>
    </source>
</evidence>
<keyword evidence="7" id="KW-0234">DNA repair</keyword>
<keyword evidence="13" id="KW-1185">Reference proteome</keyword>
<feature type="binding site" evidence="10">
    <location>
        <position position="131"/>
    </location>
    <ligand>
        <name>substrate</name>
    </ligand>
</feature>
<dbReference type="InterPro" id="IPR010347">
    <property type="entry name" value="Tdp1"/>
</dbReference>
<gene>
    <name evidence="12" type="ORF">WA026_015879</name>
</gene>
<dbReference type="GO" id="GO:0017005">
    <property type="term" value="F:3'-tyrosyl-DNA phosphodiesterase activity"/>
    <property type="evidence" value="ECO:0007669"/>
    <property type="project" value="TreeGrafter"/>
</dbReference>
<sequence>MNTQRHIVDEILRQHCTIPDKTHSKGKRNNGEWPVIGQASAIGKVGDNQDEWFLPILKALSAHTGLRPKMYPYALFKFIFPSVENVDQGIFERITLQYDEKFYEMQKWFQRYMYQWKAERLNRSKAMPHIKTYARVSPCYTKMAYFFLTSANFSYGGWGNIPRNHQSILIKSYEAGVLFLPKFFDEEYFEIAESDENKNGMLFPVLYDFPLTPYAPGDKPFTRSNE</sequence>
<dbReference type="EMBL" id="JARQZJ010000099">
    <property type="protein sequence ID" value="KAK9886362.1"/>
    <property type="molecule type" value="Genomic_DNA"/>
</dbReference>
<evidence type="ECO:0000256" key="11">
    <source>
        <dbReference type="PIRSR" id="PIRSR610347-3"/>
    </source>
</evidence>
<evidence type="ECO:0000256" key="7">
    <source>
        <dbReference type="ARBA" id="ARBA00023204"/>
    </source>
</evidence>
<evidence type="ECO:0000256" key="2">
    <source>
        <dbReference type="ARBA" id="ARBA00010205"/>
    </source>
</evidence>
<comment type="subcellular location">
    <subcellularLocation>
        <location evidence="1">Nucleus</location>
    </subcellularLocation>
</comment>
<evidence type="ECO:0000256" key="9">
    <source>
        <dbReference type="PIRSR" id="PIRSR610347-1"/>
    </source>
</evidence>
<feature type="active site" description="Proton donor/acceptor" evidence="9">
    <location>
        <position position="129"/>
    </location>
</feature>
<evidence type="ECO:0000313" key="13">
    <source>
        <dbReference type="Proteomes" id="UP001431783"/>
    </source>
</evidence>
<dbReference type="GO" id="GO:0005634">
    <property type="term" value="C:nucleus"/>
    <property type="evidence" value="ECO:0007669"/>
    <property type="project" value="UniProtKB-SubCell"/>
</dbReference>
<accession>A0AAW1USA8</accession>
<dbReference type="Pfam" id="PF06087">
    <property type="entry name" value="Tyr-DNA_phospho"/>
    <property type="match status" value="1"/>
</dbReference>
<evidence type="ECO:0008006" key="14">
    <source>
        <dbReference type="Google" id="ProtNLM"/>
    </source>
</evidence>
<evidence type="ECO:0000256" key="4">
    <source>
        <dbReference type="ARBA" id="ARBA00022763"/>
    </source>
</evidence>
<evidence type="ECO:0000256" key="3">
    <source>
        <dbReference type="ARBA" id="ARBA00022722"/>
    </source>
</evidence>
<dbReference type="GO" id="GO:0003697">
    <property type="term" value="F:single-stranded DNA binding"/>
    <property type="evidence" value="ECO:0007669"/>
    <property type="project" value="TreeGrafter"/>
</dbReference>
<keyword evidence="8" id="KW-0539">Nucleus</keyword>
<comment type="similarity">
    <text evidence="2">Belongs to the tyrosyl-DNA phosphodiesterase family.</text>
</comment>
<evidence type="ECO:0000256" key="1">
    <source>
        <dbReference type="ARBA" id="ARBA00004123"/>
    </source>
</evidence>
<dbReference type="PANTHER" id="PTHR12415:SF0">
    <property type="entry name" value="TYROSYL-DNA PHOSPHODIESTERASE 1"/>
    <property type="match status" value="1"/>
</dbReference>
<feature type="site" description="Interaction with DNA" evidence="11">
    <location>
        <position position="154"/>
    </location>
</feature>
<protein>
    <recommendedName>
        <fullName evidence="14">Tyrosyl-DNA phosphodiesterase</fullName>
    </recommendedName>
</protein>
<dbReference type="GO" id="GO:0003690">
    <property type="term" value="F:double-stranded DNA binding"/>
    <property type="evidence" value="ECO:0007669"/>
    <property type="project" value="TreeGrafter"/>
</dbReference>
<dbReference type="AlphaFoldDB" id="A0AAW1USA8"/>
<comment type="caution">
    <text evidence="12">The sequence shown here is derived from an EMBL/GenBank/DDBJ whole genome shotgun (WGS) entry which is preliminary data.</text>
</comment>
<dbReference type="Proteomes" id="UP001431783">
    <property type="component" value="Unassembled WGS sequence"/>
</dbReference>
<keyword evidence="3" id="KW-0540">Nuclease</keyword>
<keyword evidence="6" id="KW-0269">Exonuclease</keyword>
<evidence type="ECO:0000313" key="12">
    <source>
        <dbReference type="EMBL" id="KAK9886362.1"/>
    </source>
</evidence>
<evidence type="ECO:0000256" key="6">
    <source>
        <dbReference type="ARBA" id="ARBA00022839"/>
    </source>
</evidence>
<keyword evidence="4" id="KW-0227">DNA damage</keyword>
<dbReference type="SUPFAM" id="SSF56024">
    <property type="entry name" value="Phospholipase D/nuclease"/>
    <property type="match status" value="1"/>
</dbReference>
<proteinExistence type="inferred from homology"/>
<name>A0AAW1USA8_9CUCU</name>
<keyword evidence="5" id="KW-0378">Hydrolase</keyword>
<dbReference type="GO" id="GO:0006281">
    <property type="term" value="P:DNA repair"/>
    <property type="evidence" value="ECO:0007669"/>
    <property type="project" value="UniProtKB-KW"/>
</dbReference>
<dbReference type="Gene3D" id="3.30.870.10">
    <property type="entry name" value="Endonuclease Chain A"/>
    <property type="match status" value="1"/>
</dbReference>
<organism evidence="12 13">
    <name type="scientific">Henosepilachna vigintioctopunctata</name>
    <dbReference type="NCBI Taxonomy" id="420089"/>
    <lineage>
        <taxon>Eukaryota</taxon>
        <taxon>Metazoa</taxon>
        <taxon>Ecdysozoa</taxon>
        <taxon>Arthropoda</taxon>
        <taxon>Hexapoda</taxon>
        <taxon>Insecta</taxon>
        <taxon>Pterygota</taxon>
        <taxon>Neoptera</taxon>
        <taxon>Endopterygota</taxon>
        <taxon>Coleoptera</taxon>
        <taxon>Polyphaga</taxon>
        <taxon>Cucujiformia</taxon>
        <taxon>Coccinelloidea</taxon>
        <taxon>Coccinellidae</taxon>
        <taxon>Epilachninae</taxon>
        <taxon>Epilachnini</taxon>
        <taxon>Henosepilachna</taxon>
    </lineage>
</organism>
<reference evidence="12 13" key="1">
    <citation type="submission" date="2023-03" db="EMBL/GenBank/DDBJ databases">
        <title>Genome insight into feeding habits of ladybird beetles.</title>
        <authorList>
            <person name="Li H.-S."/>
            <person name="Huang Y.-H."/>
            <person name="Pang H."/>
        </authorList>
    </citation>
    <scope>NUCLEOTIDE SEQUENCE [LARGE SCALE GENOMIC DNA]</scope>
    <source>
        <strain evidence="12">SYSU_2023b</strain>
        <tissue evidence="12">Whole body</tissue>
    </source>
</reference>
<dbReference type="GO" id="GO:0004527">
    <property type="term" value="F:exonuclease activity"/>
    <property type="evidence" value="ECO:0007669"/>
    <property type="project" value="UniProtKB-KW"/>
</dbReference>
<evidence type="ECO:0000256" key="8">
    <source>
        <dbReference type="ARBA" id="ARBA00023242"/>
    </source>
</evidence>